<evidence type="ECO:0000259" key="8">
    <source>
        <dbReference type="PROSITE" id="PS51201"/>
    </source>
</evidence>
<dbReference type="RefSeq" id="WP_265417289.1">
    <property type="nucleotide sequence ID" value="NZ_CP093443.1"/>
</dbReference>
<evidence type="ECO:0000256" key="6">
    <source>
        <dbReference type="ARBA" id="ARBA00023065"/>
    </source>
</evidence>
<dbReference type="Gene3D" id="3.30.70.1450">
    <property type="entry name" value="Regulator of K+ conductance, C-terminal domain"/>
    <property type="match status" value="1"/>
</dbReference>
<keyword evidence="2" id="KW-0813">Transport</keyword>
<dbReference type="InterPro" id="IPR006036">
    <property type="entry name" value="K_uptake_TrkA"/>
</dbReference>
<dbReference type="PANTHER" id="PTHR43833">
    <property type="entry name" value="POTASSIUM CHANNEL PROTEIN 2-RELATED-RELATED"/>
    <property type="match status" value="1"/>
</dbReference>
<sequence>MRVVIAGAGSVGRSVARELIDKEHSVLLIDQSKEALGHERIPGAEWLLSDACELAGLAEAGLEEADVVVAATGDDKTNLVLSLLAKTEFGVPRTVSRVNNPKNEWLFDDNWGVDVAVSTPRLMTALVEEAVEVGGLVHLMSFERGQAGLLEFTVHENAELVAERIGGITFPLDTVLVAIIRNSRAFAPSPDDVIEAGDELFFLSSPDQEGALLELLQETTKTAESAETAETEDSVEITEPTGD</sequence>
<dbReference type="PROSITE" id="PS51202">
    <property type="entry name" value="RCK_C"/>
    <property type="match status" value="1"/>
</dbReference>
<evidence type="ECO:0000259" key="9">
    <source>
        <dbReference type="PROSITE" id="PS51202"/>
    </source>
</evidence>
<dbReference type="PROSITE" id="PS51201">
    <property type="entry name" value="RCK_N"/>
    <property type="match status" value="1"/>
</dbReference>
<dbReference type="InterPro" id="IPR003148">
    <property type="entry name" value="RCK_N"/>
</dbReference>
<evidence type="ECO:0000256" key="7">
    <source>
        <dbReference type="SAM" id="MobiDB-lite"/>
    </source>
</evidence>
<dbReference type="EMBL" id="CP093443">
    <property type="protein sequence ID" value="UVI34608.1"/>
    <property type="molecule type" value="Genomic_DNA"/>
</dbReference>
<organism evidence="10 11">
    <name type="scientific">Brevibacterium spongiae</name>
    <dbReference type="NCBI Taxonomy" id="2909672"/>
    <lineage>
        <taxon>Bacteria</taxon>
        <taxon>Bacillati</taxon>
        <taxon>Actinomycetota</taxon>
        <taxon>Actinomycetes</taxon>
        <taxon>Micrococcales</taxon>
        <taxon>Brevibacteriaceae</taxon>
        <taxon>Brevibacterium</taxon>
    </lineage>
</organism>
<keyword evidence="11" id="KW-1185">Reference proteome</keyword>
<accession>A0ABY5SN36</accession>
<dbReference type="PANTHER" id="PTHR43833:SF5">
    <property type="entry name" value="TRK SYSTEM POTASSIUM UPTAKE PROTEIN TRKA"/>
    <property type="match status" value="1"/>
</dbReference>
<name>A0ABY5SN36_9MICO</name>
<dbReference type="InterPro" id="IPR006037">
    <property type="entry name" value="RCK_C"/>
</dbReference>
<dbReference type="Proteomes" id="UP001064879">
    <property type="component" value="Chromosome"/>
</dbReference>
<keyword evidence="3" id="KW-0633">Potassium transport</keyword>
<evidence type="ECO:0000256" key="4">
    <source>
        <dbReference type="ARBA" id="ARBA00022958"/>
    </source>
</evidence>
<proteinExistence type="predicted"/>
<gene>
    <name evidence="10" type="ORF">L1F31_10715</name>
</gene>
<protein>
    <recommendedName>
        <fullName evidence="1">Trk system potassium uptake protein TrkA</fullName>
    </recommendedName>
</protein>
<dbReference type="InterPro" id="IPR036291">
    <property type="entry name" value="NAD(P)-bd_dom_sf"/>
</dbReference>
<keyword evidence="5" id="KW-0520">NAD</keyword>
<dbReference type="PRINTS" id="PR00335">
    <property type="entry name" value="KUPTAKETRKA"/>
</dbReference>
<dbReference type="SUPFAM" id="SSF51735">
    <property type="entry name" value="NAD(P)-binding Rossmann-fold domains"/>
    <property type="match status" value="1"/>
</dbReference>
<dbReference type="SUPFAM" id="SSF116726">
    <property type="entry name" value="TrkA C-terminal domain-like"/>
    <property type="match status" value="1"/>
</dbReference>
<dbReference type="Pfam" id="PF02080">
    <property type="entry name" value="TrkA_C"/>
    <property type="match status" value="1"/>
</dbReference>
<dbReference type="Pfam" id="PF02254">
    <property type="entry name" value="TrkA_N"/>
    <property type="match status" value="1"/>
</dbReference>
<evidence type="ECO:0000256" key="2">
    <source>
        <dbReference type="ARBA" id="ARBA00022448"/>
    </source>
</evidence>
<feature type="compositionally biased region" description="Acidic residues" evidence="7">
    <location>
        <begin position="227"/>
        <end position="243"/>
    </location>
</feature>
<evidence type="ECO:0000256" key="3">
    <source>
        <dbReference type="ARBA" id="ARBA00022538"/>
    </source>
</evidence>
<dbReference type="InterPro" id="IPR050721">
    <property type="entry name" value="Trk_Ktr_HKT_K-transport"/>
</dbReference>
<dbReference type="Gene3D" id="3.40.50.720">
    <property type="entry name" value="NAD(P)-binding Rossmann-like Domain"/>
    <property type="match status" value="1"/>
</dbReference>
<evidence type="ECO:0000313" key="10">
    <source>
        <dbReference type="EMBL" id="UVI34608.1"/>
    </source>
</evidence>
<evidence type="ECO:0000256" key="5">
    <source>
        <dbReference type="ARBA" id="ARBA00023027"/>
    </source>
</evidence>
<feature type="domain" description="RCK C-terminal" evidence="9">
    <location>
        <begin position="137"/>
        <end position="218"/>
    </location>
</feature>
<evidence type="ECO:0000256" key="1">
    <source>
        <dbReference type="ARBA" id="ARBA00017378"/>
    </source>
</evidence>
<dbReference type="InterPro" id="IPR036721">
    <property type="entry name" value="RCK_C_sf"/>
</dbReference>
<keyword evidence="4" id="KW-0630">Potassium</keyword>
<feature type="domain" description="RCK N-terminal" evidence="8">
    <location>
        <begin position="1"/>
        <end position="117"/>
    </location>
</feature>
<reference evidence="10" key="1">
    <citation type="submission" date="2022-03" db="EMBL/GenBank/DDBJ databases">
        <title>Brevibacterium spongiae sp. nov., isolated from marine sponge.</title>
        <authorList>
            <person name="Li Z."/>
            <person name="Zhang M."/>
        </authorList>
    </citation>
    <scope>NUCLEOTIDE SEQUENCE</scope>
    <source>
        <strain evidence="10">WHS-Z9</strain>
    </source>
</reference>
<keyword evidence="6" id="KW-0406">Ion transport</keyword>
<feature type="region of interest" description="Disordered" evidence="7">
    <location>
        <begin position="219"/>
        <end position="243"/>
    </location>
</feature>
<evidence type="ECO:0000313" key="11">
    <source>
        <dbReference type="Proteomes" id="UP001064879"/>
    </source>
</evidence>